<evidence type="ECO:0000313" key="1">
    <source>
        <dbReference type="EMBL" id="GME92965.1"/>
    </source>
</evidence>
<keyword evidence="2" id="KW-1185">Reference proteome</keyword>
<gene>
    <name evidence="1" type="ORF">Cboi01_000295600</name>
</gene>
<accession>A0ACB5TR35</accession>
<proteinExistence type="predicted"/>
<sequence length="105" mass="11235">MGKKALAIESFAKALRQLPTILSDNAGLDSSELVSKLRTSIYNGMTTSGLNLNDGTIADMSLLGTTESYKLKRAVVSSASEAAEVLLRVDNIIRAKPRTANRDAH</sequence>
<organism evidence="1 2">
    <name type="scientific">Candida boidinii</name>
    <name type="common">Yeast</name>
    <dbReference type="NCBI Taxonomy" id="5477"/>
    <lineage>
        <taxon>Eukaryota</taxon>
        <taxon>Fungi</taxon>
        <taxon>Dikarya</taxon>
        <taxon>Ascomycota</taxon>
        <taxon>Saccharomycotina</taxon>
        <taxon>Pichiomycetes</taxon>
        <taxon>Pichiales</taxon>
        <taxon>Pichiaceae</taxon>
        <taxon>Ogataea</taxon>
        <taxon>Ogataea/Candida clade</taxon>
    </lineage>
</organism>
<comment type="caution">
    <text evidence="1">The sequence shown here is derived from an EMBL/GenBank/DDBJ whole genome shotgun (WGS) entry which is preliminary data.</text>
</comment>
<protein>
    <submittedName>
        <fullName evidence="1">Unnamed protein product</fullName>
    </submittedName>
</protein>
<dbReference type="Proteomes" id="UP001165101">
    <property type="component" value="Unassembled WGS sequence"/>
</dbReference>
<reference evidence="1" key="1">
    <citation type="submission" date="2023-04" db="EMBL/GenBank/DDBJ databases">
        <title>Candida boidinii NBRC 1967.</title>
        <authorList>
            <person name="Ichikawa N."/>
            <person name="Sato H."/>
            <person name="Tonouchi N."/>
        </authorList>
    </citation>
    <scope>NUCLEOTIDE SEQUENCE</scope>
    <source>
        <strain evidence="1">NBRC 1967</strain>
    </source>
</reference>
<dbReference type="EMBL" id="BSXV01001472">
    <property type="protein sequence ID" value="GME92965.1"/>
    <property type="molecule type" value="Genomic_DNA"/>
</dbReference>
<evidence type="ECO:0000313" key="2">
    <source>
        <dbReference type="Proteomes" id="UP001165101"/>
    </source>
</evidence>
<name>A0ACB5TR35_CANBO</name>